<comment type="caution">
    <text evidence="2">The sequence shown here is derived from an EMBL/GenBank/DDBJ whole genome shotgun (WGS) entry which is preliminary data.</text>
</comment>
<dbReference type="InterPro" id="IPR045584">
    <property type="entry name" value="Pilin-like"/>
</dbReference>
<dbReference type="InterPro" id="IPR012902">
    <property type="entry name" value="N_methyl_site"/>
</dbReference>
<dbReference type="EMBL" id="MRWD01000004">
    <property type="protein sequence ID" value="ORJ22740.1"/>
    <property type="molecule type" value="Genomic_DNA"/>
</dbReference>
<dbReference type="SUPFAM" id="SSF54523">
    <property type="entry name" value="Pili subunits"/>
    <property type="match status" value="1"/>
</dbReference>
<dbReference type="PROSITE" id="PS00409">
    <property type="entry name" value="PROKAR_NTER_METHYL"/>
    <property type="match status" value="1"/>
</dbReference>
<accession>A0AA41BZ76</accession>
<name>A0AA41BZ76_9GAMM</name>
<reference evidence="2" key="4">
    <citation type="submission" date="2022-09" db="EMBL/GenBank/DDBJ databases">
        <title>Rouxiella aceris sp. nov., isolated from tree sap and emended description of the genus Rhouxiella.</title>
        <authorList>
            <person name="Kim I.S."/>
        </authorList>
    </citation>
    <scope>NUCLEOTIDE SEQUENCE</scope>
    <source>
        <strain evidence="2">SAP-2</strain>
    </source>
</reference>
<dbReference type="PANTHER" id="PTHR30093">
    <property type="entry name" value="GENERAL SECRETION PATHWAY PROTEIN G"/>
    <property type="match status" value="1"/>
</dbReference>
<keyword evidence="4" id="KW-1185">Reference proteome</keyword>
<evidence type="ECO:0000313" key="5">
    <source>
        <dbReference type="Proteomes" id="UP000705283"/>
    </source>
</evidence>
<sequence>MSQHQKGFTLIEMMVTLTIMATLAAAALPAVGKYTTRQKEQELTLALQQIRDALDAYHKLALAGRVAKTADELGYPKELSALSKGVVDITSANKKMIYLLRHIPRDPFCDCGGRSNEETWKLRSSTSQPDNFDGGRDVYDIRSSSTLSGSNGIPYAQW</sequence>
<dbReference type="EMBL" id="JADMKS010000012">
    <property type="protein sequence ID" value="MBF6639613.1"/>
    <property type="molecule type" value="Genomic_DNA"/>
</dbReference>
<dbReference type="RefSeq" id="WP_084982202.1">
    <property type="nucleotide sequence ID" value="NZ_CBCSCF010000012.1"/>
</dbReference>
<evidence type="ECO:0000256" key="1">
    <source>
        <dbReference type="ARBA" id="ARBA00004167"/>
    </source>
</evidence>
<dbReference type="GO" id="GO:0016020">
    <property type="term" value="C:membrane"/>
    <property type="evidence" value="ECO:0007669"/>
    <property type="project" value="UniProtKB-SubCell"/>
</dbReference>
<dbReference type="Pfam" id="PF07963">
    <property type="entry name" value="N_methyl"/>
    <property type="match status" value="1"/>
</dbReference>
<reference evidence="3 4" key="2">
    <citation type="journal article" date="2017" name="Int. J. Syst. Evol. Microbiol.">
        <title>Rouxiella badensis sp. nov. and Rouxiella silvae sp. nov. isolated from peat bog soil in Germany and emendation of the genus description.</title>
        <authorList>
            <person name="Le Fleche-Mateos A."/>
            <person name="Kugler J.H."/>
            <person name="Hansen S.H."/>
            <person name="Syldatk C."/>
            <person name="Hausmann R."/>
            <person name="Lomprez F."/>
            <person name="Vandenbogaert M."/>
            <person name="Manuguerra J.C."/>
            <person name="Grimont P.A."/>
        </authorList>
    </citation>
    <scope>NUCLEOTIDE SEQUENCE [LARGE SCALE GENOMIC DNA]</scope>
    <source>
        <strain evidence="3 4">213</strain>
    </source>
</reference>
<evidence type="ECO:0000313" key="3">
    <source>
        <dbReference type="EMBL" id="ORJ22740.1"/>
    </source>
</evidence>
<organism evidence="2 5">
    <name type="scientific">Rouxiella silvae</name>
    <dbReference type="NCBI Taxonomy" id="1646373"/>
    <lineage>
        <taxon>Bacteria</taxon>
        <taxon>Pseudomonadati</taxon>
        <taxon>Pseudomonadota</taxon>
        <taxon>Gammaproteobacteria</taxon>
        <taxon>Enterobacterales</taxon>
        <taxon>Yersiniaceae</taxon>
        <taxon>Rouxiella</taxon>
    </lineage>
</organism>
<dbReference type="NCBIfam" id="TIGR02532">
    <property type="entry name" value="IV_pilin_GFxxxE"/>
    <property type="match status" value="1"/>
</dbReference>
<evidence type="ECO:0000313" key="4">
    <source>
        <dbReference type="Proteomes" id="UP000192722"/>
    </source>
</evidence>
<comment type="subcellular location">
    <subcellularLocation>
        <location evidence="1">Membrane</location>
        <topology evidence="1">Single-pass membrane protein</topology>
    </subcellularLocation>
</comment>
<dbReference type="PANTHER" id="PTHR30093:SF47">
    <property type="entry name" value="TYPE IV PILUS NON-CORE MINOR PILIN PILE"/>
    <property type="match status" value="1"/>
</dbReference>
<dbReference type="Proteomes" id="UP000192722">
    <property type="component" value="Unassembled WGS sequence"/>
</dbReference>
<dbReference type="Proteomes" id="UP000705283">
    <property type="component" value="Unassembled WGS sequence"/>
</dbReference>
<dbReference type="AlphaFoldDB" id="A0AA41BZ76"/>
<reference evidence="2" key="3">
    <citation type="submission" date="2020-11" db="EMBL/GenBank/DDBJ databases">
        <authorList>
            <person name="Lee S.D."/>
        </authorList>
    </citation>
    <scope>NUCLEOTIDE SEQUENCE</scope>
    <source>
        <strain evidence="2">SAP-2</strain>
    </source>
</reference>
<evidence type="ECO:0000313" key="2">
    <source>
        <dbReference type="EMBL" id="MBF6639613.1"/>
    </source>
</evidence>
<gene>
    <name evidence="3" type="ORF">BS639_02650</name>
    <name evidence="2" type="ORF">ITX54_23375</name>
</gene>
<protein>
    <submittedName>
        <fullName evidence="3">General secretion pathway protein GspG</fullName>
    </submittedName>
    <submittedName>
        <fullName evidence="2">Type II secretion system protein</fullName>
    </submittedName>
</protein>
<dbReference type="Gene3D" id="3.30.700.10">
    <property type="entry name" value="Glycoprotein, Type 4 Pilin"/>
    <property type="match status" value="1"/>
</dbReference>
<proteinExistence type="predicted"/>
<reference evidence="3" key="1">
    <citation type="submission" date="2016-12" db="EMBL/GenBank/DDBJ databases">
        <authorList>
            <person name="Le Fleche-Mateos A."/>
        </authorList>
    </citation>
    <scope>NUCLEOTIDE SEQUENCE</scope>
    <source>
        <strain evidence="3">213</strain>
    </source>
</reference>